<organism evidence="1">
    <name type="scientific">Siphoviridae sp. ctGdK3</name>
    <dbReference type="NCBI Taxonomy" id="2826222"/>
    <lineage>
        <taxon>Viruses</taxon>
        <taxon>Duplodnaviria</taxon>
        <taxon>Heunggongvirae</taxon>
        <taxon>Uroviricota</taxon>
        <taxon>Caudoviricetes</taxon>
    </lineage>
</organism>
<protein>
    <submittedName>
        <fullName evidence="1">Uncharacterized protein</fullName>
    </submittedName>
</protein>
<dbReference type="EMBL" id="BK014990">
    <property type="protein sequence ID" value="DAD85922.1"/>
    <property type="molecule type" value="Genomic_DNA"/>
</dbReference>
<evidence type="ECO:0000313" key="1">
    <source>
        <dbReference type="EMBL" id="DAD85922.1"/>
    </source>
</evidence>
<name>A0A8S5MV05_9CAUD</name>
<sequence length="65" mass="7742">MGILNEEAKKELTKLEQEYKRQLNELMKGTPSAPFSHEKYKERGILYREYCQKVSQAIKRYSSKD</sequence>
<reference evidence="1" key="1">
    <citation type="journal article" date="2021" name="Proc. Natl. Acad. Sci. U.S.A.">
        <title>A Catalog of Tens of Thousands of Viruses from Human Metagenomes Reveals Hidden Associations with Chronic Diseases.</title>
        <authorList>
            <person name="Tisza M.J."/>
            <person name="Buck C.B."/>
        </authorList>
    </citation>
    <scope>NUCLEOTIDE SEQUENCE</scope>
    <source>
        <strain evidence="1">CtGdK3</strain>
    </source>
</reference>
<accession>A0A8S5MV05</accession>
<proteinExistence type="predicted"/>